<evidence type="ECO:0000256" key="1">
    <source>
        <dbReference type="SAM" id="Coils"/>
    </source>
</evidence>
<name>A0A368YYX3_9HYPH</name>
<feature type="coiled-coil region" evidence="1">
    <location>
        <begin position="1"/>
        <end position="35"/>
    </location>
</feature>
<dbReference type="RefSeq" id="WP_114429231.1">
    <property type="nucleotide sequence ID" value="NZ_QPJM01000003.1"/>
</dbReference>
<evidence type="ECO:0008006" key="5">
    <source>
        <dbReference type="Google" id="ProtNLM"/>
    </source>
</evidence>
<comment type="caution">
    <text evidence="3">The sequence shown here is derived from an EMBL/GenBank/DDBJ whole genome shotgun (WGS) entry which is preliminary data.</text>
</comment>
<keyword evidence="4" id="KW-1185">Reference proteome</keyword>
<organism evidence="3 4">
    <name type="scientific">Phyllobacterium bourgognense</name>
    <dbReference type="NCBI Taxonomy" id="314236"/>
    <lineage>
        <taxon>Bacteria</taxon>
        <taxon>Pseudomonadati</taxon>
        <taxon>Pseudomonadota</taxon>
        <taxon>Alphaproteobacteria</taxon>
        <taxon>Hyphomicrobiales</taxon>
        <taxon>Phyllobacteriaceae</taxon>
        <taxon>Phyllobacterium</taxon>
    </lineage>
</organism>
<feature type="transmembrane region" description="Helical" evidence="2">
    <location>
        <begin position="86"/>
        <end position="103"/>
    </location>
</feature>
<keyword evidence="2" id="KW-1133">Transmembrane helix</keyword>
<proteinExistence type="predicted"/>
<dbReference type="EMBL" id="QPJM01000003">
    <property type="protein sequence ID" value="RCW85381.1"/>
    <property type="molecule type" value="Genomic_DNA"/>
</dbReference>
<dbReference type="Proteomes" id="UP000253324">
    <property type="component" value="Unassembled WGS sequence"/>
</dbReference>
<dbReference type="OrthoDB" id="8116694at2"/>
<keyword evidence="2" id="KW-0812">Transmembrane</keyword>
<accession>A0A368YYX3</accession>
<reference evidence="3 4" key="1">
    <citation type="submission" date="2018-07" db="EMBL/GenBank/DDBJ databases">
        <title>Genomic Encyclopedia of Type Strains, Phase III (KMG-III): the genomes of soil and plant-associated and newly described type strains.</title>
        <authorList>
            <person name="Whitman W."/>
        </authorList>
    </citation>
    <scope>NUCLEOTIDE SEQUENCE [LARGE SCALE GENOMIC DNA]</scope>
    <source>
        <strain evidence="3 4">31-25a</strain>
    </source>
</reference>
<dbReference type="AlphaFoldDB" id="A0A368YYX3"/>
<evidence type="ECO:0000256" key="2">
    <source>
        <dbReference type="SAM" id="Phobius"/>
    </source>
</evidence>
<keyword evidence="2" id="KW-0472">Membrane</keyword>
<protein>
    <recommendedName>
        <fullName evidence="5">ElaB/YqjD/DUF883 family membrane-anchored ribosome-binding protein</fullName>
    </recommendedName>
</protein>
<gene>
    <name evidence="3" type="ORF">C7476_103223</name>
</gene>
<keyword evidence="1" id="KW-0175">Coiled coil</keyword>
<evidence type="ECO:0000313" key="3">
    <source>
        <dbReference type="EMBL" id="RCW85381.1"/>
    </source>
</evidence>
<evidence type="ECO:0000313" key="4">
    <source>
        <dbReference type="Proteomes" id="UP000253324"/>
    </source>
</evidence>
<sequence>MDDMTEAMQGGETDKERLRSEIADLRRDLAAITKTLSDRGIEFLEDLSDDDESSTFDEIRERGARAASALGHRAQRIANTPTQNSVSTLMIIAGLGVIIGMLAR</sequence>